<reference evidence="1 2" key="1">
    <citation type="submission" date="2024-07" db="EMBL/GenBank/DDBJ databases">
        <title>Uliginosibacterium paludis KCTC:42655.</title>
        <authorList>
            <person name="Kim M.K."/>
        </authorList>
    </citation>
    <scope>NUCLEOTIDE SEQUENCE [LARGE SCALE GENOMIC DNA]</scope>
    <source>
        <strain evidence="1 2">KCTC 42655</strain>
    </source>
</reference>
<dbReference type="Gene3D" id="3.40.50.300">
    <property type="entry name" value="P-loop containing nucleotide triphosphate hydrolases"/>
    <property type="match status" value="1"/>
</dbReference>
<name>A0ABV2CRL9_9RHOO</name>
<dbReference type="NCBIfam" id="NF033429">
    <property type="entry name" value="ImuA_translesion"/>
    <property type="match status" value="1"/>
</dbReference>
<keyword evidence="2" id="KW-1185">Reference proteome</keyword>
<dbReference type="RefSeq" id="WP_345927763.1">
    <property type="nucleotide sequence ID" value="NZ_JBDIVF010000004.1"/>
</dbReference>
<dbReference type="InterPro" id="IPR017166">
    <property type="entry name" value="UCP037290"/>
</dbReference>
<dbReference type="PIRSF" id="PIRSF037290">
    <property type="entry name" value="UCP037290"/>
    <property type="match status" value="1"/>
</dbReference>
<dbReference type="EMBL" id="JBEWLZ010000006">
    <property type="protein sequence ID" value="MET1490559.1"/>
    <property type="molecule type" value="Genomic_DNA"/>
</dbReference>
<proteinExistence type="predicted"/>
<evidence type="ECO:0000313" key="1">
    <source>
        <dbReference type="EMBL" id="MET1490559.1"/>
    </source>
</evidence>
<organism evidence="1 2">
    <name type="scientific">Uliginosibacterium paludis</name>
    <dbReference type="NCBI Taxonomy" id="1615952"/>
    <lineage>
        <taxon>Bacteria</taxon>
        <taxon>Pseudomonadati</taxon>
        <taxon>Pseudomonadota</taxon>
        <taxon>Betaproteobacteria</taxon>
        <taxon>Rhodocyclales</taxon>
        <taxon>Zoogloeaceae</taxon>
        <taxon>Uliginosibacterium</taxon>
    </lineage>
</organism>
<dbReference type="InterPro" id="IPR027417">
    <property type="entry name" value="P-loop_NTPase"/>
</dbReference>
<dbReference type="SUPFAM" id="SSF52540">
    <property type="entry name" value="P-loop containing nucleoside triphosphate hydrolases"/>
    <property type="match status" value="1"/>
</dbReference>
<dbReference type="Proteomes" id="UP001548590">
    <property type="component" value="Unassembled WGS sequence"/>
</dbReference>
<dbReference type="InterPro" id="IPR047610">
    <property type="entry name" value="ImuA_translesion"/>
</dbReference>
<comment type="caution">
    <text evidence="1">The sequence shown here is derived from an EMBL/GenBank/DDBJ whole genome shotgun (WGS) entry which is preliminary data.</text>
</comment>
<sequence>MKLQYLAGVVVTSASSLPSLQNVLLRPDVWRGDRFATAPMAAVASGFETLDAELPGGGWPRGALTELLSDAHGLGELSLLQAALRQCAGQAPVALVAPPYLAHAPAWAGCLPLERLLLVQARGADIAWSAEALLGSGALGAMLVWLPVQTDTRCLRRLQLAAEGHPAPVFVFRPLAAARSASPAGLRLVLAGKPEGLQLRILKRRGPPCNVPLLLEVPRPVSRARLLDRMAPGVLAVPYPVEA</sequence>
<gene>
    <name evidence="1" type="primary">imuA</name>
    <name evidence="1" type="ORF">ABVT11_12050</name>
</gene>
<protein>
    <submittedName>
        <fullName evidence="1">Translesion DNA synthesis-associated protein ImuA</fullName>
    </submittedName>
</protein>
<evidence type="ECO:0000313" key="2">
    <source>
        <dbReference type="Proteomes" id="UP001548590"/>
    </source>
</evidence>
<accession>A0ABV2CRL9</accession>